<dbReference type="AlphaFoldDB" id="A0A9P7SDU4"/>
<protein>
    <submittedName>
        <fullName evidence="1">Uncharacterized protein</fullName>
    </submittedName>
</protein>
<evidence type="ECO:0000313" key="1">
    <source>
        <dbReference type="EMBL" id="KAG5929804.1"/>
    </source>
</evidence>
<organism evidence="1 2">
    <name type="scientific">Claviceps pazoutovae</name>
    <dbReference type="NCBI Taxonomy" id="1649127"/>
    <lineage>
        <taxon>Eukaryota</taxon>
        <taxon>Fungi</taxon>
        <taxon>Dikarya</taxon>
        <taxon>Ascomycota</taxon>
        <taxon>Pezizomycotina</taxon>
        <taxon>Sordariomycetes</taxon>
        <taxon>Hypocreomycetidae</taxon>
        <taxon>Hypocreales</taxon>
        <taxon>Clavicipitaceae</taxon>
        <taxon>Claviceps</taxon>
    </lineage>
</organism>
<dbReference type="Proteomes" id="UP000706124">
    <property type="component" value="Unassembled WGS sequence"/>
</dbReference>
<comment type="caution">
    <text evidence="1">The sequence shown here is derived from an EMBL/GenBank/DDBJ whole genome shotgun (WGS) entry which is preliminary data.</text>
</comment>
<name>A0A9P7SDU4_9HYPO</name>
<reference evidence="1 2" key="1">
    <citation type="journal article" date="2020" name="bioRxiv">
        <title>Whole genome comparisons of ergot fungi reveals the divergence and evolution of species within the genus Claviceps are the result of varying mechanisms driving genome evolution and host range expansion.</title>
        <authorList>
            <person name="Wyka S.A."/>
            <person name="Mondo S.J."/>
            <person name="Liu M."/>
            <person name="Dettman J."/>
            <person name="Nalam V."/>
            <person name="Broders K.D."/>
        </authorList>
    </citation>
    <scope>NUCLEOTIDE SEQUENCE [LARGE SCALE GENOMIC DNA]</scope>
    <source>
        <strain evidence="1 2">CCC 1485</strain>
    </source>
</reference>
<proteinExistence type="predicted"/>
<accession>A0A9P7SDU4</accession>
<evidence type="ECO:0000313" key="2">
    <source>
        <dbReference type="Proteomes" id="UP000706124"/>
    </source>
</evidence>
<gene>
    <name evidence="1" type="ORF">E4U60_007321</name>
</gene>
<dbReference type="OrthoDB" id="4957693at2759"/>
<keyword evidence="2" id="KW-1185">Reference proteome</keyword>
<dbReference type="EMBL" id="SRPO01000804">
    <property type="protein sequence ID" value="KAG5929804.1"/>
    <property type="molecule type" value="Genomic_DNA"/>
</dbReference>
<sequence>MVEYNNDLPDHFTLKAVAEEFMRSNQKNVNCPCGFTHTWNPQLCRTLLYAITRELVNKKRTPSKDLCEKIKQRYESSKWETLRALIINEGRSKSDSKTKEQFTGRVSAAIIDPGMIEQFNER</sequence>